<gene>
    <name evidence="4" type="ORF">L2422_01300</name>
</gene>
<protein>
    <submittedName>
        <fullName evidence="4">Phage major capsid protein</fullName>
    </submittedName>
</protein>
<dbReference type="Pfam" id="PF05065">
    <property type="entry name" value="Phage_capsid"/>
    <property type="match status" value="1"/>
</dbReference>
<organism evidence="4 5">
    <name type="scientific">Lactobacillus mulieris</name>
    <dbReference type="NCBI Taxonomy" id="2508708"/>
    <lineage>
        <taxon>Bacteria</taxon>
        <taxon>Bacillati</taxon>
        <taxon>Bacillota</taxon>
        <taxon>Bacilli</taxon>
        <taxon>Lactobacillales</taxon>
        <taxon>Lactobacillaceae</taxon>
        <taxon>Lactobacillus</taxon>
    </lineage>
</organism>
<evidence type="ECO:0000256" key="2">
    <source>
        <dbReference type="SAM" id="Coils"/>
    </source>
</evidence>
<sequence length="387" mass="43520">MELFELQQNFYNVGQALKANKEALAKAASDPSEDAIKTIEALNKQGQALQLRYETLKKEYEDAKAEQTLKNKNKFKNESKDLDPKERLIKAEAAWIRKTVRPDNADFAEKWNEIKEELKDDTTTNGGKLLPIHVSNQLIAEPFATNPLRDMENMSTVTNLIMPRIAYEISDDGFVNDGDASKDATLTGGQVVFGRHQYKVRAGISDTILLGSDVGLVEYVNNALNSGMQEKEIKLATDTSATGELAHMSFYDTTTVNIKKISGTDMFDTIADAVADLDDPFQDKVQVLMSRKDYNKMIRTLANGSRDLYGKQPEEIIGYPVKFSARAVKPIVGVFSYGQWNYDVNGGLYEQYKDYQHGMNYFQYTAWVDHQILLPSAFRIVDVTASK</sequence>
<comment type="caution">
    <text evidence="4">The sequence shown here is derived from an EMBL/GenBank/DDBJ whole genome shotgun (WGS) entry which is preliminary data.</text>
</comment>
<dbReference type="AlphaFoldDB" id="A0AAP3M373"/>
<dbReference type="NCBIfam" id="TIGR01554">
    <property type="entry name" value="major_cap_HK97"/>
    <property type="match status" value="1"/>
</dbReference>
<keyword evidence="2" id="KW-0175">Coiled coil</keyword>
<name>A0AAP3M373_9LACO</name>
<evidence type="ECO:0000313" key="4">
    <source>
        <dbReference type="EMBL" id="MCZ3844161.1"/>
    </source>
</evidence>
<dbReference type="RefSeq" id="WP_265669150.1">
    <property type="nucleotide sequence ID" value="NZ_JAKHKO010000001.1"/>
</dbReference>
<dbReference type="InterPro" id="IPR054612">
    <property type="entry name" value="Phage_capsid-like_C"/>
</dbReference>
<dbReference type="Proteomes" id="UP001213015">
    <property type="component" value="Unassembled WGS sequence"/>
</dbReference>
<dbReference type="EMBL" id="JAKHLF010000001">
    <property type="protein sequence ID" value="MCZ3844161.1"/>
    <property type="molecule type" value="Genomic_DNA"/>
</dbReference>
<proteinExistence type="predicted"/>
<accession>A0AAP3M373</accession>
<feature type="coiled-coil region" evidence="2">
    <location>
        <begin position="39"/>
        <end position="73"/>
    </location>
</feature>
<dbReference type="InterPro" id="IPR024455">
    <property type="entry name" value="Phage_capsid"/>
</dbReference>
<evidence type="ECO:0000259" key="3">
    <source>
        <dbReference type="Pfam" id="PF05065"/>
    </source>
</evidence>
<evidence type="ECO:0000313" key="5">
    <source>
        <dbReference type="Proteomes" id="UP001213015"/>
    </source>
</evidence>
<reference evidence="4" key="1">
    <citation type="submission" date="2022-01" db="EMBL/GenBank/DDBJ databases">
        <title>VMRC isolate genome collection.</title>
        <authorList>
            <person name="France M."/>
            <person name="Rutt L."/>
            <person name="Humphrys M."/>
            <person name="Ravel J."/>
        </authorList>
    </citation>
    <scope>NUCLEOTIDE SEQUENCE</scope>
    <source>
        <strain evidence="4">C0127B5</strain>
    </source>
</reference>
<evidence type="ECO:0000256" key="1">
    <source>
        <dbReference type="ARBA" id="ARBA00004328"/>
    </source>
</evidence>
<comment type="subcellular location">
    <subcellularLocation>
        <location evidence="1">Virion</location>
    </subcellularLocation>
</comment>
<dbReference type="SUPFAM" id="SSF56563">
    <property type="entry name" value="Major capsid protein gp5"/>
    <property type="match status" value="1"/>
</dbReference>
<feature type="domain" description="Phage capsid-like C-terminal" evidence="3">
    <location>
        <begin position="126"/>
        <end position="382"/>
    </location>
</feature>